<dbReference type="Gene3D" id="3.40.630.30">
    <property type="match status" value="1"/>
</dbReference>
<dbReference type="SUPFAM" id="SSF55729">
    <property type="entry name" value="Acyl-CoA N-acyltransferases (Nat)"/>
    <property type="match status" value="1"/>
</dbReference>
<evidence type="ECO:0000313" key="3">
    <source>
        <dbReference type="EMBL" id="TPP66456.1"/>
    </source>
</evidence>
<name>A0A504Z150_FASGI</name>
<dbReference type="OrthoDB" id="5043642at2759"/>
<proteinExistence type="predicted"/>
<comment type="caution">
    <text evidence="3">The sequence shown here is derived from an EMBL/GenBank/DDBJ whole genome shotgun (WGS) entry which is preliminary data.</text>
</comment>
<keyword evidence="4" id="KW-1185">Reference proteome</keyword>
<dbReference type="GO" id="GO:0008080">
    <property type="term" value="F:N-acetyltransferase activity"/>
    <property type="evidence" value="ECO:0007669"/>
    <property type="project" value="InterPro"/>
</dbReference>
<protein>
    <submittedName>
        <fullName evidence="3">Uncharacterized protein</fullName>
    </submittedName>
</protein>
<dbReference type="Proteomes" id="UP000316759">
    <property type="component" value="Unassembled WGS sequence"/>
</dbReference>
<keyword evidence="2" id="KW-0012">Acyltransferase</keyword>
<dbReference type="InterPro" id="IPR016181">
    <property type="entry name" value="Acyl_CoA_acyltransferase"/>
</dbReference>
<dbReference type="PANTHER" id="PTHR13256">
    <property type="entry name" value="N-ACETYLTRANSFERASE 9"/>
    <property type="match status" value="1"/>
</dbReference>
<keyword evidence="1" id="KW-0808">Transferase</keyword>
<dbReference type="AlphaFoldDB" id="A0A504Z150"/>
<evidence type="ECO:0000313" key="4">
    <source>
        <dbReference type="Proteomes" id="UP000316759"/>
    </source>
</evidence>
<dbReference type="STRING" id="46835.A0A504Z150"/>
<sequence>MLAEERTRGQGLAPEALATFLEYIGRNLPYKLCSLVAKVSMDNEPSIRLFRGRLGFVERNRCNVFKQIEFIPPPECCDPETDNSSAHGGKFRNIASSTAQWIVQQMATKRFEFQPSHWSYEEADLNLWRGSLS</sequence>
<accession>A0A504Z150</accession>
<evidence type="ECO:0000256" key="1">
    <source>
        <dbReference type="ARBA" id="ARBA00022679"/>
    </source>
</evidence>
<dbReference type="InterPro" id="IPR039135">
    <property type="entry name" value="NAT9-like"/>
</dbReference>
<reference evidence="3 4" key="1">
    <citation type="submission" date="2019-04" db="EMBL/GenBank/DDBJ databases">
        <title>Annotation for the trematode Fasciola gigantica.</title>
        <authorList>
            <person name="Choi Y.-J."/>
        </authorList>
    </citation>
    <scope>NUCLEOTIDE SEQUENCE [LARGE SCALE GENOMIC DNA]</scope>
    <source>
        <strain evidence="3">Uganda_cow_1</strain>
    </source>
</reference>
<evidence type="ECO:0000256" key="2">
    <source>
        <dbReference type="ARBA" id="ARBA00023315"/>
    </source>
</evidence>
<dbReference type="PANTHER" id="PTHR13256:SF16">
    <property type="entry name" value="ALPHA_BETA-TUBULIN-N-ACETYLTRANSFERASE 9"/>
    <property type="match status" value="1"/>
</dbReference>
<organism evidence="3 4">
    <name type="scientific">Fasciola gigantica</name>
    <name type="common">Giant liver fluke</name>
    <dbReference type="NCBI Taxonomy" id="46835"/>
    <lineage>
        <taxon>Eukaryota</taxon>
        <taxon>Metazoa</taxon>
        <taxon>Spiralia</taxon>
        <taxon>Lophotrochozoa</taxon>
        <taxon>Platyhelminthes</taxon>
        <taxon>Trematoda</taxon>
        <taxon>Digenea</taxon>
        <taxon>Plagiorchiida</taxon>
        <taxon>Echinostomata</taxon>
        <taxon>Echinostomatoidea</taxon>
        <taxon>Fasciolidae</taxon>
        <taxon>Fasciola</taxon>
    </lineage>
</organism>
<dbReference type="EMBL" id="SUNJ01001799">
    <property type="protein sequence ID" value="TPP66456.1"/>
    <property type="molecule type" value="Genomic_DNA"/>
</dbReference>
<gene>
    <name evidence="3" type="ORF">FGIG_07005</name>
</gene>